<proteinExistence type="predicted"/>
<reference evidence="1" key="1">
    <citation type="submission" date="2020-07" db="EMBL/GenBank/DDBJ databases">
        <title>Huge and variable diversity of episymbiotic CPR bacteria and DPANN archaea in groundwater ecosystems.</title>
        <authorList>
            <person name="He C.Y."/>
            <person name="Keren R."/>
            <person name="Whittaker M."/>
            <person name="Farag I.F."/>
            <person name="Doudna J."/>
            <person name="Cate J.H.D."/>
            <person name="Banfield J.F."/>
        </authorList>
    </citation>
    <scope>NUCLEOTIDE SEQUENCE</scope>
    <source>
        <strain evidence="1">NC_groundwater_1296_Ag_S-0.2um_52_80</strain>
    </source>
</reference>
<dbReference type="AlphaFoldDB" id="A0A8T3YKX2"/>
<dbReference type="InterPro" id="IPR005368">
    <property type="entry name" value="UPF0175"/>
</dbReference>
<dbReference type="Proteomes" id="UP000732298">
    <property type="component" value="Unassembled WGS sequence"/>
</dbReference>
<evidence type="ECO:0000313" key="1">
    <source>
        <dbReference type="EMBL" id="MBI4210695.1"/>
    </source>
</evidence>
<organism evidence="1 2">
    <name type="scientific">Candidatus Iainarchaeum sp</name>
    <dbReference type="NCBI Taxonomy" id="3101447"/>
    <lineage>
        <taxon>Archaea</taxon>
        <taxon>Candidatus Iainarchaeota</taxon>
        <taxon>Candidatus Iainarchaeia</taxon>
        <taxon>Candidatus Iainarchaeales</taxon>
        <taxon>Candidatus Iainarchaeaceae</taxon>
        <taxon>Candidatus Iainarchaeum</taxon>
    </lineage>
</organism>
<name>A0A8T3YKX2_9ARCH</name>
<comment type="caution">
    <text evidence="1">The sequence shown here is derived from an EMBL/GenBank/DDBJ whole genome shotgun (WGS) entry which is preliminary data.</text>
</comment>
<dbReference type="Pfam" id="PF03683">
    <property type="entry name" value="UPF0175"/>
    <property type="match status" value="1"/>
</dbReference>
<sequence length="99" mass="11485">MQVVTTRLDDKDLKELSEIENAEKADRAIVIRKLLARGTMAWRLESAVKKLRDREISIRKAAELARLPYSEMLDIMERENIDSGYTLKDLYGDFGKLKK</sequence>
<gene>
    <name evidence="1" type="ORF">HY544_04285</name>
</gene>
<accession>A0A8T3YKX2</accession>
<dbReference type="EMBL" id="JACQPB010000040">
    <property type="protein sequence ID" value="MBI4210695.1"/>
    <property type="molecule type" value="Genomic_DNA"/>
</dbReference>
<protein>
    <submittedName>
        <fullName evidence="1">UPF0175 family protein</fullName>
    </submittedName>
</protein>
<evidence type="ECO:0000313" key="2">
    <source>
        <dbReference type="Proteomes" id="UP000732298"/>
    </source>
</evidence>